<dbReference type="AlphaFoldDB" id="A0AAE0S826"/>
<comment type="caution">
    <text evidence="1">The sequence shown here is derived from an EMBL/GenBank/DDBJ whole genome shotgun (WGS) entry which is preliminary data.</text>
</comment>
<dbReference type="EMBL" id="JAEAOA010001593">
    <property type="protein sequence ID" value="KAK3586977.1"/>
    <property type="molecule type" value="Genomic_DNA"/>
</dbReference>
<evidence type="ECO:0000313" key="1">
    <source>
        <dbReference type="EMBL" id="KAK3586977.1"/>
    </source>
</evidence>
<reference evidence="1" key="2">
    <citation type="journal article" date="2021" name="Genome Biol. Evol.">
        <title>Developing a high-quality reference genome for a parasitic bivalve with doubly uniparental inheritance (Bivalvia: Unionida).</title>
        <authorList>
            <person name="Smith C.H."/>
        </authorList>
    </citation>
    <scope>NUCLEOTIDE SEQUENCE</scope>
    <source>
        <strain evidence="1">CHS0354</strain>
        <tissue evidence="1">Mantle</tissue>
    </source>
</reference>
<keyword evidence="2" id="KW-1185">Reference proteome</keyword>
<gene>
    <name evidence="1" type="ORF">CHS0354_026693</name>
</gene>
<sequence>MFNFERQVDGSYLIYARKNMTTNLFLHVTGSSLYVQLSGSSFPVNQTYYLLEYQLDGTFRIKVKSLGYYIAKSGAFLSLTNESYGDNGKFLIETANPAWDVIFQIPNGSPYNIYQAFLHGTKQLMTNSCDLDSDGTCKYSFIRKDGILRDWWNGCLSVCKIKYSLINNNMVVLDFVFDGVNTSPETWFVATKLQSSNDHPDIIGLSL</sequence>
<proteinExistence type="predicted"/>
<name>A0AAE0S826_9BIVA</name>
<reference evidence="1" key="1">
    <citation type="journal article" date="2021" name="Genome Biol. Evol.">
        <title>A High-Quality Reference Genome for a Parasitic Bivalve with Doubly Uniparental Inheritance (Bivalvia: Unionida).</title>
        <authorList>
            <person name="Smith C.H."/>
        </authorList>
    </citation>
    <scope>NUCLEOTIDE SEQUENCE</scope>
    <source>
        <strain evidence="1">CHS0354</strain>
    </source>
</reference>
<accession>A0AAE0S826</accession>
<protein>
    <submittedName>
        <fullName evidence="1">Uncharacterized protein</fullName>
    </submittedName>
</protein>
<dbReference type="Proteomes" id="UP001195483">
    <property type="component" value="Unassembled WGS sequence"/>
</dbReference>
<reference evidence="1" key="3">
    <citation type="submission" date="2023-05" db="EMBL/GenBank/DDBJ databases">
        <authorList>
            <person name="Smith C.H."/>
        </authorList>
    </citation>
    <scope>NUCLEOTIDE SEQUENCE</scope>
    <source>
        <strain evidence="1">CHS0354</strain>
        <tissue evidence="1">Mantle</tissue>
    </source>
</reference>
<organism evidence="1 2">
    <name type="scientific">Potamilus streckersoni</name>
    <dbReference type="NCBI Taxonomy" id="2493646"/>
    <lineage>
        <taxon>Eukaryota</taxon>
        <taxon>Metazoa</taxon>
        <taxon>Spiralia</taxon>
        <taxon>Lophotrochozoa</taxon>
        <taxon>Mollusca</taxon>
        <taxon>Bivalvia</taxon>
        <taxon>Autobranchia</taxon>
        <taxon>Heteroconchia</taxon>
        <taxon>Palaeoheterodonta</taxon>
        <taxon>Unionida</taxon>
        <taxon>Unionoidea</taxon>
        <taxon>Unionidae</taxon>
        <taxon>Ambleminae</taxon>
        <taxon>Lampsilini</taxon>
        <taxon>Potamilus</taxon>
    </lineage>
</organism>
<evidence type="ECO:0000313" key="2">
    <source>
        <dbReference type="Proteomes" id="UP001195483"/>
    </source>
</evidence>